<dbReference type="InterPro" id="IPR039439">
    <property type="entry name" value="SH3b1_dom"/>
</dbReference>
<evidence type="ECO:0000313" key="10">
    <source>
        <dbReference type="EMBL" id="AXP08535.1"/>
    </source>
</evidence>
<keyword evidence="5" id="KW-0732">Signal</keyword>
<dbReference type="EMBL" id="QURW01000010">
    <property type="protein sequence ID" value="RQD87440.1"/>
    <property type="molecule type" value="Genomic_DNA"/>
</dbReference>
<evidence type="ECO:0000256" key="3">
    <source>
        <dbReference type="ARBA" id="ARBA00022801"/>
    </source>
</evidence>
<accession>A0A424Z0D4</accession>
<dbReference type="Pfam" id="PF12913">
    <property type="entry name" value="SH3_6"/>
    <property type="match status" value="1"/>
</dbReference>
<dbReference type="Proteomes" id="UP000093205">
    <property type="component" value="Chromosome"/>
</dbReference>
<evidence type="ECO:0000256" key="1">
    <source>
        <dbReference type="ARBA" id="ARBA00007074"/>
    </source>
</evidence>
<dbReference type="InterPro" id="IPR038765">
    <property type="entry name" value="Papain-like_cys_pep_sf"/>
</dbReference>
<evidence type="ECO:0000313" key="12">
    <source>
        <dbReference type="Proteomes" id="UP000093205"/>
    </source>
</evidence>
<dbReference type="Pfam" id="PF12914">
    <property type="entry name" value="SH3_7"/>
    <property type="match status" value="1"/>
</dbReference>
<dbReference type="GO" id="GO:0006508">
    <property type="term" value="P:proteolysis"/>
    <property type="evidence" value="ECO:0007669"/>
    <property type="project" value="UniProtKB-KW"/>
</dbReference>
<dbReference type="EMBL" id="CP031611">
    <property type="protein sequence ID" value="AXP08535.1"/>
    <property type="molecule type" value="Genomic_DNA"/>
</dbReference>
<evidence type="ECO:0000259" key="6">
    <source>
        <dbReference type="Pfam" id="PF00877"/>
    </source>
</evidence>
<dbReference type="InterPro" id="IPR000064">
    <property type="entry name" value="NLP_P60_dom"/>
</dbReference>
<evidence type="ECO:0000259" key="8">
    <source>
        <dbReference type="Pfam" id="PF12913"/>
    </source>
</evidence>
<feature type="chain" id="PRO_5044603211" description="Lipoprotein" evidence="5">
    <location>
        <begin position="19"/>
        <end position="452"/>
    </location>
</feature>
<sequence length="452" mass="52212">MKISLYLSFLALFLGACASKNLNLYENEKVTKEDSHYAKLEFEQNVSILPKLTQNINFNAKAYEKHFFSPWHDSFKNYKKEDLFWSFSSYLNSKDTYYFFNKQLIPQSWFESAIDNANIKDLGKLNQKALLVQNTISKNFPTQRAILKNPFFENEGIPFDYASDTALNAGTPVLISHFSKDKRYAFILSEAGAGFVESKDLEFFSDSRAKIYENLNFITPLKEKLAILSDDNQFFFETRIGAIYPYYKEDKNYYYGKIGSKKYKISKQDAALFPLNFNDENLKKQIAQILGLPYGWGGYNLERDCSLLTRDVFSAFGLYLPRNSKAQKNAFTHFNISNLDNTQKKAFLDRFGKAYLSLLYLPGHIMLYAGNIGENNIVVHDIWGLRKGDTQRLLISSSAITSLEIGKEDIAKENLLLSKIQEISFVLLKQEEKQEIKDYLDKITSTQDRFNQ</sequence>
<dbReference type="RefSeq" id="WP_066779669.1">
    <property type="nucleotide sequence ID" value="NZ_CBCSFE010000001.1"/>
</dbReference>
<evidence type="ECO:0000256" key="4">
    <source>
        <dbReference type="ARBA" id="ARBA00022807"/>
    </source>
</evidence>
<evidence type="ECO:0000313" key="13">
    <source>
        <dbReference type="Proteomes" id="UP000286095"/>
    </source>
</evidence>
<dbReference type="Pfam" id="PF00877">
    <property type="entry name" value="NLPC_P60"/>
    <property type="match status" value="1"/>
</dbReference>
<evidence type="ECO:0000256" key="2">
    <source>
        <dbReference type="ARBA" id="ARBA00022670"/>
    </source>
</evidence>
<dbReference type="InterPro" id="IPR026864">
    <property type="entry name" value="SH3b2-type_SH3"/>
</dbReference>
<proteinExistence type="inferred from homology"/>
<feature type="domain" description="NlpC/P60" evidence="6">
    <location>
        <begin position="291"/>
        <end position="336"/>
    </location>
</feature>
<dbReference type="PIRSF" id="PIRSF019015">
    <property type="entry name" value="P60_peptidase_YkfC"/>
    <property type="match status" value="1"/>
</dbReference>
<feature type="domain" description="NLPC/P60 N-terminal" evidence="7">
    <location>
        <begin position="9"/>
        <end position="120"/>
    </location>
</feature>
<dbReference type="InterPro" id="IPR025606">
    <property type="entry name" value="NLPC/P60_N_dom"/>
</dbReference>
<dbReference type="SUPFAM" id="SSF54001">
    <property type="entry name" value="Cysteine proteinases"/>
    <property type="match status" value="1"/>
</dbReference>
<feature type="signal peptide" evidence="5">
    <location>
        <begin position="1"/>
        <end position="18"/>
    </location>
</feature>
<evidence type="ECO:0000256" key="5">
    <source>
        <dbReference type="SAM" id="SignalP"/>
    </source>
</evidence>
<dbReference type="InterPro" id="IPR027017">
    <property type="entry name" value="P60_peptidase_YkfC"/>
</dbReference>
<dbReference type="GeneID" id="44004306"/>
<feature type="domain" description="SH3b1" evidence="8">
    <location>
        <begin position="147"/>
        <end position="197"/>
    </location>
</feature>
<comment type="similarity">
    <text evidence="1">Belongs to the peptidase C40 family.</text>
</comment>
<evidence type="ECO:0000259" key="7">
    <source>
        <dbReference type="Pfam" id="PF12912"/>
    </source>
</evidence>
<feature type="domain" description="SH3b2-type SH3" evidence="9">
    <location>
        <begin position="208"/>
        <end position="251"/>
    </location>
</feature>
<keyword evidence="3" id="KW-0378">Hydrolase</keyword>
<dbReference type="Gene3D" id="3.90.1720.10">
    <property type="entry name" value="endopeptidase domain like (from Nostoc punctiforme)"/>
    <property type="match status" value="1"/>
</dbReference>
<keyword evidence="2" id="KW-0645">Protease</keyword>
<protein>
    <recommendedName>
        <fullName evidence="14">Lipoprotein</fullName>
    </recommendedName>
</protein>
<dbReference type="Proteomes" id="UP000286095">
    <property type="component" value="Unassembled WGS sequence"/>
</dbReference>
<reference evidence="12 13" key="1">
    <citation type="submission" date="2018-08" db="EMBL/GenBank/DDBJ databases">
        <title>Survival mechanisms of Campylobacter hepaticus identified by genomic analysis and comparative transcriptomic analysis of in vivo and in vitro derived bacteria.</title>
        <authorList>
            <person name="Van T.T.H."/>
            <person name="Moore R.J."/>
        </authorList>
    </citation>
    <scope>NUCLEOTIDE SEQUENCE [LARGE SCALE GENOMIC DNA]</scope>
    <source>
        <strain evidence="11 13">54L</strain>
        <strain evidence="10 12">HV10</strain>
    </source>
</reference>
<dbReference type="STRING" id="1813019.A2J15_05680"/>
<dbReference type="AlphaFoldDB" id="A0A424Z0D4"/>
<dbReference type="PROSITE" id="PS51257">
    <property type="entry name" value="PROKAR_LIPOPROTEIN"/>
    <property type="match status" value="1"/>
</dbReference>
<keyword evidence="4" id="KW-0788">Thiol protease</keyword>
<dbReference type="GO" id="GO:0008234">
    <property type="term" value="F:cysteine-type peptidase activity"/>
    <property type="evidence" value="ECO:0007669"/>
    <property type="project" value="UniProtKB-KW"/>
</dbReference>
<dbReference type="KEGG" id="chw:A2J15_002135"/>
<name>A0A424Z0D4_9BACT</name>
<dbReference type="Pfam" id="PF12912">
    <property type="entry name" value="N_NLPC_P60"/>
    <property type="match status" value="1"/>
</dbReference>
<evidence type="ECO:0000313" key="11">
    <source>
        <dbReference type="EMBL" id="RQD87440.1"/>
    </source>
</evidence>
<dbReference type="OrthoDB" id="9799970at2"/>
<keyword evidence="12" id="KW-1185">Reference proteome</keyword>
<evidence type="ECO:0008006" key="14">
    <source>
        <dbReference type="Google" id="ProtNLM"/>
    </source>
</evidence>
<evidence type="ECO:0000259" key="9">
    <source>
        <dbReference type="Pfam" id="PF12914"/>
    </source>
</evidence>
<gene>
    <name evidence="10" type="ORF">A2J15_002135</name>
    <name evidence="11" type="ORF">DZD40_04790</name>
</gene>
<organism evidence="11 13">
    <name type="scientific">Campylobacter hepaticus</name>
    <dbReference type="NCBI Taxonomy" id="1813019"/>
    <lineage>
        <taxon>Bacteria</taxon>
        <taxon>Pseudomonadati</taxon>
        <taxon>Campylobacterota</taxon>
        <taxon>Epsilonproteobacteria</taxon>
        <taxon>Campylobacterales</taxon>
        <taxon>Campylobacteraceae</taxon>
        <taxon>Campylobacter</taxon>
    </lineage>
</organism>